<evidence type="ECO:0000313" key="3">
    <source>
        <dbReference type="Proteomes" id="UP001519064"/>
    </source>
</evidence>
<dbReference type="EMBL" id="JADKMA010000037">
    <property type="protein sequence ID" value="MBO8192000.1"/>
    <property type="molecule type" value="Genomic_DNA"/>
</dbReference>
<keyword evidence="3" id="KW-1185">Reference proteome</keyword>
<gene>
    <name evidence="2" type="ORF">ITI46_09990</name>
</gene>
<evidence type="ECO:0000256" key="1">
    <source>
        <dbReference type="SAM" id="SignalP"/>
    </source>
</evidence>
<proteinExistence type="predicted"/>
<protein>
    <recommendedName>
        <fullName evidence="4">Secreted protein</fullName>
    </recommendedName>
</protein>
<comment type="caution">
    <text evidence="2">The sequence shown here is derived from an EMBL/GenBank/DDBJ whole genome shotgun (WGS) entry which is preliminary data.</text>
</comment>
<accession>A0ABS3X9D7</accession>
<sequence>MRRVFATALMTLAATVAGIGTATAQNPHFIGSVTCTKSLTAGLQCSGKAAGLGNEPTDAFLTAASVEAEYVCTNRGGNMAPGQGTEFQNVEGPTSTIMPRNGQITFQNVSIPPPPTPSPEQVCPNRNWTVNLLHLTYRGVELHIQQNGEDLLTKNLGTIDP</sequence>
<dbReference type="Proteomes" id="UP001519064">
    <property type="component" value="Unassembled WGS sequence"/>
</dbReference>
<evidence type="ECO:0000313" key="2">
    <source>
        <dbReference type="EMBL" id="MBO8192000.1"/>
    </source>
</evidence>
<name>A0ABS3X9D7_9ACTN</name>
<evidence type="ECO:0008006" key="4">
    <source>
        <dbReference type="Google" id="ProtNLM"/>
    </source>
</evidence>
<dbReference type="RefSeq" id="WP_209239094.1">
    <property type="nucleotide sequence ID" value="NZ_JADKMA010000037.1"/>
</dbReference>
<feature type="chain" id="PRO_5045167058" description="Secreted protein" evidence="1">
    <location>
        <begin position="25"/>
        <end position="161"/>
    </location>
</feature>
<reference evidence="2 3" key="1">
    <citation type="submission" date="2020-11" db="EMBL/GenBank/DDBJ databases">
        <title>Streptomyces spirodelae sp. nov., isolated from duckweed.</title>
        <authorList>
            <person name="Saimee Y."/>
            <person name="Duangmal K."/>
        </authorList>
    </citation>
    <scope>NUCLEOTIDE SEQUENCE [LARGE SCALE GENOMIC DNA]</scope>
    <source>
        <strain evidence="2 3">S16-07</strain>
    </source>
</reference>
<feature type="signal peptide" evidence="1">
    <location>
        <begin position="1"/>
        <end position="24"/>
    </location>
</feature>
<keyword evidence="1" id="KW-0732">Signal</keyword>
<organism evidence="2 3">
    <name type="scientific">Streptomyces oryzae</name>
    <dbReference type="NCBI Taxonomy" id="1434886"/>
    <lineage>
        <taxon>Bacteria</taxon>
        <taxon>Bacillati</taxon>
        <taxon>Actinomycetota</taxon>
        <taxon>Actinomycetes</taxon>
        <taxon>Kitasatosporales</taxon>
        <taxon>Streptomycetaceae</taxon>
        <taxon>Streptomyces</taxon>
    </lineage>
</organism>